<evidence type="ECO:0000256" key="14">
    <source>
        <dbReference type="ARBA" id="ARBA00022909"/>
    </source>
</evidence>
<dbReference type="InterPro" id="IPR004101">
    <property type="entry name" value="Mur_ligase_C"/>
</dbReference>
<dbReference type="PIRSF" id="PIRSF001563">
    <property type="entry name" value="Folylpolyglu_synth"/>
    <property type="match status" value="1"/>
</dbReference>
<dbReference type="GO" id="GO:0005737">
    <property type="term" value="C:cytoplasm"/>
    <property type="evidence" value="ECO:0007669"/>
    <property type="project" value="TreeGrafter"/>
</dbReference>
<evidence type="ECO:0000256" key="9">
    <source>
        <dbReference type="ARBA" id="ARBA00022598"/>
    </source>
</evidence>
<evidence type="ECO:0000256" key="10">
    <source>
        <dbReference type="ARBA" id="ARBA00022723"/>
    </source>
</evidence>
<evidence type="ECO:0000256" key="8">
    <source>
        <dbReference type="ARBA" id="ARBA00019357"/>
    </source>
</evidence>
<comment type="subunit">
    <text evidence="5">Monomer.</text>
</comment>
<dbReference type="GO" id="GO:0008841">
    <property type="term" value="F:dihydrofolate synthase activity"/>
    <property type="evidence" value="ECO:0007669"/>
    <property type="project" value="UniProtKB-EC"/>
</dbReference>
<dbReference type="PROSITE" id="PS01012">
    <property type="entry name" value="FOLYLPOLYGLU_SYNT_2"/>
    <property type="match status" value="1"/>
</dbReference>
<feature type="domain" description="Mur ligase C-terminal" evidence="19">
    <location>
        <begin position="302"/>
        <end position="425"/>
    </location>
</feature>
<dbReference type="PANTHER" id="PTHR11136:SF0">
    <property type="entry name" value="DIHYDROFOLATE SYNTHETASE-RELATED"/>
    <property type="match status" value="1"/>
</dbReference>
<evidence type="ECO:0000256" key="1">
    <source>
        <dbReference type="ARBA" id="ARBA00001946"/>
    </source>
</evidence>
<dbReference type="Pfam" id="PF08245">
    <property type="entry name" value="Mur_ligase_M"/>
    <property type="match status" value="1"/>
</dbReference>
<sequence>MEIQNYEQALQFIHGRTQFKKIPTLKRMRRLMQELGDPQKTLTMIHVTGTNGKGSTVAFLRSILMAAGNHVGTFTSPFITRFNERISLDNQPIDDQNLVTYTQRVKTVVDHLDQVLPEGGPTEFEIVTAIMFLYFRDVHPDVVIVEVGIGGLYDSTNIIVPAVSAITTVGYDHMNILGNTLTEIATQKAGIIKPNVPVVIGQLPNEALTVISADAQHKNATLIQPEVDYQVTLLEHQGLMTQLEFSDAQVGREKLQISLFGDYQVQNAGVAVATVIAFWNRQSIPVDWSAIRQGVKTTRWPGRMELVNETPAIILDGAHNLPAMKALRATIEHNFSQRDVYLLVAMLADKQTHEMIDELRAIPGIHLVLTTFAGPKKQRPGASIEQLITDRPDKRQIQTVPTWQDGVTQLAHQLSGDDILIITGSLYFISDVRHYFKD</sequence>
<keyword evidence="11 18" id="KW-0547">Nucleotide-binding</keyword>
<evidence type="ECO:0000256" key="15">
    <source>
        <dbReference type="ARBA" id="ARBA00030592"/>
    </source>
</evidence>
<dbReference type="GO" id="GO:0004326">
    <property type="term" value="F:tetrahydrofolylpolyglutamate synthase activity"/>
    <property type="evidence" value="ECO:0007669"/>
    <property type="project" value="UniProtKB-EC"/>
</dbReference>
<dbReference type="Gene3D" id="3.40.1190.10">
    <property type="entry name" value="Mur-like, catalytic domain"/>
    <property type="match status" value="1"/>
</dbReference>
<comment type="similarity">
    <text evidence="4 18">Belongs to the folylpolyglutamate synthase family.</text>
</comment>
<dbReference type="AlphaFoldDB" id="A0A0R2A0H5"/>
<dbReference type="PATRIC" id="fig|1423813.3.peg.695"/>
<dbReference type="GO" id="GO:0005524">
    <property type="term" value="F:ATP binding"/>
    <property type="evidence" value="ECO:0007669"/>
    <property type="project" value="UniProtKB-KW"/>
</dbReference>
<dbReference type="STRING" id="1423813.FC26_GL000684"/>
<dbReference type="EMBL" id="AYYY01000063">
    <property type="protein sequence ID" value="KRM60593.1"/>
    <property type="molecule type" value="Genomic_DNA"/>
</dbReference>
<evidence type="ECO:0000313" key="21">
    <source>
        <dbReference type="EMBL" id="KRM60593.1"/>
    </source>
</evidence>
<feature type="domain" description="Mur ligase central" evidence="20">
    <location>
        <begin position="47"/>
        <end position="274"/>
    </location>
</feature>
<comment type="cofactor">
    <cofactor evidence="1">
        <name>Mg(2+)</name>
        <dbReference type="ChEBI" id="CHEBI:18420"/>
    </cofactor>
</comment>
<dbReference type="OrthoDB" id="9809356at2"/>
<dbReference type="SUPFAM" id="SSF53623">
    <property type="entry name" value="MurD-like peptide ligases, catalytic domain"/>
    <property type="match status" value="1"/>
</dbReference>
<protein>
    <recommendedName>
        <fullName evidence="8">Dihydrofolate synthase/folylpolyglutamate synthase</fullName>
        <ecNumber evidence="6">6.3.2.12</ecNumber>
        <ecNumber evidence="7">6.3.2.17</ecNumber>
    </recommendedName>
    <alternativeName>
        <fullName evidence="15">Tetrahydrofolylpolyglutamate synthase</fullName>
    </alternativeName>
</protein>
<evidence type="ECO:0000256" key="4">
    <source>
        <dbReference type="ARBA" id="ARBA00008276"/>
    </source>
</evidence>
<dbReference type="InterPro" id="IPR036615">
    <property type="entry name" value="Mur_ligase_C_dom_sf"/>
</dbReference>
<dbReference type="InterPro" id="IPR001645">
    <property type="entry name" value="Folylpolyglutamate_synth"/>
</dbReference>
<proteinExistence type="inferred from homology"/>
<keyword evidence="10" id="KW-0479">Metal-binding</keyword>
<organism evidence="21 22">
    <name type="scientific">Paucilactobacillus vaccinostercus DSM 20634</name>
    <dbReference type="NCBI Taxonomy" id="1423813"/>
    <lineage>
        <taxon>Bacteria</taxon>
        <taxon>Bacillati</taxon>
        <taxon>Bacillota</taxon>
        <taxon>Bacilli</taxon>
        <taxon>Lactobacillales</taxon>
        <taxon>Lactobacillaceae</taxon>
        <taxon>Paucilactobacillus</taxon>
    </lineage>
</organism>
<comment type="catalytic activity">
    <reaction evidence="17">
        <text>7,8-dihydropteroate + L-glutamate + ATP = 7,8-dihydrofolate + ADP + phosphate + H(+)</text>
        <dbReference type="Rhea" id="RHEA:23584"/>
        <dbReference type="ChEBI" id="CHEBI:15378"/>
        <dbReference type="ChEBI" id="CHEBI:17839"/>
        <dbReference type="ChEBI" id="CHEBI:29985"/>
        <dbReference type="ChEBI" id="CHEBI:30616"/>
        <dbReference type="ChEBI" id="CHEBI:43474"/>
        <dbReference type="ChEBI" id="CHEBI:57451"/>
        <dbReference type="ChEBI" id="CHEBI:456216"/>
        <dbReference type="EC" id="6.3.2.12"/>
    </reaction>
</comment>
<dbReference type="GO" id="GO:0046656">
    <property type="term" value="P:folic acid biosynthetic process"/>
    <property type="evidence" value="ECO:0007669"/>
    <property type="project" value="UniProtKB-KW"/>
</dbReference>
<dbReference type="PANTHER" id="PTHR11136">
    <property type="entry name" value="FOLYLPOLYGLUTAMATE SYNTHASE-RELATED"/>
    <property type="match status" value="1"/>
</dbReference>
<keyword evidence="13" id="KW-0460">Magnesium</keyword>
<evidence type="ECO:0000256" key="7">
    <source>
        <dbReference type="ARBA" id="ARBA00013025"/>
    </source>
</evidence>
<evidence type="ECO:0000256" key="17">
    <source>
        <dbReference type="ARBA" id="ARBA00049161"/>
    </source>
</evidence>
<comment type="catalytic activity">
    <reaction evidence="16">
        <text>(6S)-5,6,7,8-tetrahydrofolyl-(gamma-L-Glu)(n) + L-glutamate + ATP = (6S)-5,6,7,8-tetrahydrofolyl-(gamma-L-Glu)(n+1) + ADP + phosphate + H(+)</text>
        <dbReference type="Rhea" id="RHEA:10580"/>
        <dbReference type="Rhea" id="RHEA-COMP:14738"/>
        <dbReference type="Rhea" id="RHEA-COMP:14740"/>
        <dbReference type="ChEBI" id="CHEBI:15378"/>
        <dbReference type="ChEBI" id="CHEBI:29985"/>
        <dbReference type="ChEBI" id="CHEBI:30616"/>
        <dbReference type="ChEBI" id="CHEBI:43474"/>
        <dbReference type="ChEBI" id="CHEBI:141005"/>
        <dbReference type="ChEBI" id="CHEBI:456216"/>
        <dbReference type="EC" id="6.3.2.17"/>
    </reaction>
</comment>
<keyword evidence="9 18" id="KW-0436">Ligase</keyword>
<evidence type="ECO:0000256" key="3">
    <source>
        <dbReference type="ARBA" id="ARBA00005150"/>
    </source>
</evidence>
<evidence type="ECO:0000256" key="11">
    <source>
        <dbReference type="ARBA" id="ARBA00022741"/>
    </source>
</evidence>
<evidence type="ECO:0000259" key="20">
    <source>
        <dbReference type="Pfam" id="PF08245"/>
    </source>
</evidence>
<dbReference type="Gene3D" id="3.90.190.20">
    <property type="entry name" value="Mur ligase, C-terminal domain"/>
    <property type="match status" value="1"/>
</dbReference>
<name>A0A0R2A0H5_9LACO</name>
<evidence type="ECO:0000256" key="2">
    <source>
        <dbReference type="ARBA" id="ARBA00004799"/>
    </source>
</evidence>
<evidence type="ECO:0000256" key="6">
    <source>
        <dbReference type="ARBA" id="ARBA00013023"/>
    </source>
</evidence>
<dbReference type="EC" id="6.3.2.12" evidence="6"/>
<dbReference type="EC" id="6.3.2.17" evidence="7"/>
<comment type="pathway">
    <text evidence="2">Cofactor biosynthesis; tetrahydrofolate biosynthesis; 7,8-dihydrofolate from 2-amino-4-hydroxy-6-hydroxymethyl-7,8-dihydropteridine diphosphate and 4-aminobenzoate: step 2/2.</text>
</comment>
<dbReference type="NCBIfam" id="TIGR01499">
    <property type="entry name" value="folC"/>
    <property type="match status" value="1"/>
</dbReference>
<keyword evidence="22" id="KW-1185">Reference proteome</keyword>
<comment type="caution">
    <text evidence="21">The sequence shown here is derived from an EMBL/GenBank/DDBJ whole genome shotgun (WGS) entry which is preliminary data.</text>
</comment>
<dbReference type="InterPro" id="IPR018109">
    <property type="entry name" value="Folylpolyglutamate_synth_CS"/>
</dbReference>
<evidence type="ECO:0000256" key="16">
    <source>
        <dbReference type="ARBA" id="ARBA00047493"/>
    </source>
</evidence>
<keyword evidence="12 18" id="KW-0067">ATP-binding</keyword>
<comment type="pathway">
    <text evidence="3">Cofactor biosynthesis; tetrahydrofolylpolyglutamate biosynthesis.</text>
</comment>
<evidence type="ECO:0000256" key="5">
    <source>
        <dbReference type="ARBA" id="ARBA00011245"/>
    </source>
</evidence>
<dbReference type="RefSeq" id="WP_057780918.1">
    <property type="nucleotide sequence ID" value="NZ_AYYY01000063.1"/>
</dbReference>
<evidence type="ECO:0000256" key="13">
    <source>
        <dbReference type="ARBA" id="ARBA00022842"/>
    </source>
</evidence>
<dbReference type="InterPro" id="IPR013221">
    <property type="entry name" value="Mur_ligase_cen"/>
</dbReference>
<gene>
    <name evidence="21" type="ORF">FC26_GL000684</name>
</gene>
<dbReference type="FunFam" id="3.40.1190.10:FF:000004">
    <property type="entry name" value="Dihydrofolate synthase/folylpolyglutamate synthase"/>
    <property type="match status" value="1"/>
</dbReference>
<evidence type="ECO:0000256" key="18">
    <source>
        <dbReference type="PIRNR" id="PIRNR001563"/>
    </source>
</evidence>
<dbReference type="Proteomes" id="UP000051733">
    <property type="component" value="Unassembled WGS sequence"/>
</dbReference>
<dbReference type="GO" id="GO:0046872">
    <property type="term" value="F:metal ion binding"/>
    <property type="evidence" value="ECO:0007669"/>
    <property type="project" value="UniProtKB-KW"/>
</dbReference>
<dbReference type="Pfam" id="PF02875">
    <property type="entry name" value="Mur_ligase_C"/>
    <property type="match status" value="1"/>
</dbReference>
<dbReference type="PROSITE" id="PS01011">
    <property type="entry name" value="FOLYLPOLYGLU_SYNT_1"/>
    <property type="match status" value="1"/>
</dbReference>
<accession>A0A0R2A0H5</accession>
<dbReference type="InterPro" id="IPR036565">
    <property type="entry name" value="Mur-like_cat_sf"/>
</dbReference>
<dbReference type="SUPFAM" id="SSF53244">
    <property type="entry name" value="MurD-like peptide ligases, peptide-binding domain"/>
    <property type="match status" value="1"/>
</dbReference>
<keyword evidence="14" id="KW-0289">Folate biosynthesis</keyword>
<evidence type="ECO:0000256" key="12">
    <source>
        <dbReference type="ARBA" id="ARBA00022840"/>
    </source>
</evidence>
<reference evidence="21 22" key="1">
    <citation type="journal article" date="2015" name="Genome Announc.">
        <title>Expanding the biotechnology potential of lactobacilli through comparative genomics of 213 strains and associated genera.</title>
        <authorList>
            <person name="Sun Z."/>
            <person name="Harris H.M."/>
            <person name="McCann A."/>
            <person name="Guo C."/>
            <person name="Argimon S."/>
            <person name="Zhang W."/>
            <person name="Yang X."/>
            <person name="Jeffery I.B."/>
            <person name="Cooney J.C."/>
            <person name="Kagawa T.F."/>
            <person name="Liu W."/>
            <person name="Song Y."/>
            <person name="Salvetti E."/>
            <person name="Wrobel A."/>
            <person name="Rasinkangas P."/>
            <person name="Parkhill J."/>
            <person name="Rea M.C."/>
            <person name="O'Sullivan O."/>
            <person name="Ritari J."/>
            <person name="Douillard F.P."/>
            <person name="Paul Ross R."/>
            <person name="Yang R."/>
            <person name="Briner A.E."/>
            <person name="Felis G.E."/>
            <person name="de Vos W.M."/>
            <person name="Barrangou R."/>
            <person name="Klaenhammer T.R."/>
            <person name="Caufield P.W."/>
            <person name="Cui Y."/>
            <person name="Zhang H."/>
            <person name="O'Toole P.W."/>
        </authorList>
    </citation>
    <scope>NUCLEOTIDE SEQUENCE [LARGE SCALE GENOMIC DNA]</scope>
    <source>
        <strain evidence="21 22">DSM 20634</strain>
    </source>
</reference>
<evidence type="ECO:0000313" key="22">
    <source>
        <dbReference type="Proteomes" id="UP000051733"/>
    </source>
</evidence>
<evidence type="ECO:0000259" key="19">
    <source>
        <dbReference type="Pfam" id="PF02875"/>
    </source>
</evidence>